<dbReference type="EMBL" id="JAAROL010000001">
    <property type="protein sequence ID" value="MBC1331098.1"/>
    <property type="molecule type" value="Genomic_DNA"/>
</dbReference>
<dbReference type="RefSeq" id="WP_185372948.1">
    <property type="nucleotide sequence ID" value="NZ_JAARNB010000001.1"/>
</dbReference>
<dbReference type="Proteomes" id="UP000532866">
    <property type="component" value="Unassembled WGS sequence"/>
</dbReference>
<comment type="caution">
    <text evidence="1">The sequence shown here is derived from an EMBL/GenBank/DDBJ whole genome shotgun (WGS) entry which is preliminary data.</text>
</comment>
<accession>A0A7X0TKY1</accession>
<organism evidence="1 2">
    <name type="scientific">Listeria booriae</name>
    <dbReference type="NCBI Taxonomy" id="1552123"/>
    <lineage>
        <taxon>Bacteria</taxon>
        <taxon>Bacillati</taxon>
        <taxon>Bacillota</taxon>
        <taxon>Bacilli</taxon>
        <taxon>Bacillales</taxon>
        <taxon>Listeriaceae</taxon>
        <taxon>Listeria</taxon>
    </lineage>
</organism>
<dbReference type="AlphaFoldDB" id="A0A7X0TKY1"/>
<proteinExistence type="predicted"/>
<evidence type="ECO:0000313" key="2">
    <source>
        <dbReference type="Proteomes" id="UP000532866"/>
    </source>
</evidence>
<sequence>MEMYEIERWIREQDKQNANSDILYYLEFDNGESYSDHYTTVDDYYFKTAKEAFDYAMAKGNVLPNIITSFGTKRLELIFCNKVSDGDECSYGANSYTTLKSLKPFE</sequence>
<gene>
    <name evidence="1" type="ORF">HB759_03955</name>
</gene>
<reference evidence="1 2" key="1">
    <citation type="submission" date="2020-03" db="EMBL/GenBank/DDBJ databases">
        <title>Soil Listeria distribution.</title>
        <authorList>
            <person name="Liao J."/>
            <person name="Wiedmann M."/>
        </authorList>
    </citation>
    <scope>NUCLEOTIDE SEQUENCE [LARGE SCALE GENOMIC DNA]</scope>
    <source>
        <strain evidence="1 2">FSL L7-1833</strain>
    </source>
</reference>
<evidence type="ECO:0000313" key="1">
    <source>
        <dbReference type="EMBL" id="MBC1331098.1"/>
    </source>
</evidence>
<name>A0A7X0TKY1_9LIST</name>
<protein>
    <submittedName>
        <fullName evidence="1">Uncharacterized protein</fullName>
    </submittedName>
</protein>